<proteinExistence type="predicted"/>
<reference evidence="2" key="1">
    <citation type="submission" date="2017-02" db="EMBL/GenBank/DDBJ databases">
        <authorList>
            <person name="Varghese N."/>
            <person name="Submissions S."/>
        </authorList>
    </citation>
    <scope>NUCLEOTIDE SEQUENCE [LARGE SCALE GENOMIC DNA]</scope>
    <source>
        <strain evidence="2">UM2</strain>
    </source>
</reference>
<organism evidence="1 2">
    <name type="scientific">Rhizorhabdus histidinilytica</name>
    <dbReference type="NCBI Taxonomy" id="439228"/>
    <lineage>
        <taxon>Bacteria</taxon>
        <taxon>Pseudomonadati</taxon>
        <taxon>Pseudomonadota</taxon>
        <taxon>Alphaproteobacteria</taxon>
        <taxon>Sphingomonadales</taxon>
        <taxon>Sphingomonadaceae</taxon>
        <taxon>Rhizorhabdus</taxon>
    </lineage>
</organism>
<gene>
    <name evidence="1" type="ORF">SAMN06295920_104277</name>
</gene>
<dbReference type="AlphaFoldDB" id="A0A1T5CSL3"/>
<protein>
    <submittedName>
        <fullName evidence="1">L,D-transpeptidase catalytic domain</fullName>
    </submittedName>
</protein>
<dbReference type="EMBL" id="FUYM01000004">
    <property type="protein sequence ID" value="SKB62414.1"/>
    <property type="molecule type" value="Genomic_DNA"/>
</dbReference>
<accession>A0A1T5CSL3</accession>
<dbReference type="PANTHER" id="PTHR38477:SF1">
    <property type="entry name" value="MUREIN L,D-TRANSPEPTIDASE CATALYTIC DOMAIN FAMILY PROTEIN"/>
    <property type="match status" value="1"/>
</dbReference>
<dbReference type="InterPro" id="IPR006311">
    <property type="entry name" value="TAT_signal"/>
</dbReference>
<dbReference type="STRING" id="439228.SAMN06295920_104277"/>
<keyword evidence="2" id="KW-1185">Reference proteome</keyword>
<dbReference type="PANTHER" id="PTHR38477">
    <property type="entry name" value="HYPOTHETICAL EXPORTED PROTEIN"/>
    <property type="match status" value="1"/>
</dbReference>
<evidence type="ECO:0000313" key="1">
    <source>
        <dbReference type="EMBL" id="SKB62414.1"/>
    </source>
</evidence>
<dbReference type="PROSITE" id="PS51318">
    <property type="entry name" value="TAT"/>
    <property type="match status" value="1"/>
</dbReference>
<name>A0A1T5CSL3_9SPHN</name>
<dbReference type="InterPro" id="IPR032676">
    <property type="entry name" value="YkuD_2"/>
</dbReference>
<dbReference type="Proteomes" id="UP000189818">
    <property type="component" value="Unassembled WGS sequence"/>
</dbReference>
<sequence>MPRIVSKPSSTPNVSGATDPAFLLTRRALVAAALAVPAAAAFARPLGLAAAAPMIDPRLVDRALAALFRHHRHIWSRDMIAIADFGLPSSVPRLFLVDILRGTATALLVAHGKGSDPDHEGRLQRFSDVVGSAATSEGAYLTGDAYEGIHGPSRRLIGLDPTNAHAEERAIVIHSAWYADPDMIAKQGKLGRSDGCFAVGEADIATVLARLGKGRLLYAGRIDG</sequence>
<dbReference type="Pfam" id="PF13645">
    <property type="entry name" value="YkuD_2"/>
    <property type="match status" value="1"/>
</dbReference>
<evidence type="ECO:0000313" key="2">
    <source>
        <dbReference type="Proteomes" id="UP000189818"/>
    </source>
</evidence>